<feature type="transmembrane region" description="Helical" evidence="2">
    <location>
        <begin position="35"/>
        <end position="63"/>
    </location>
</feature>
<organism evidence="4 5">
    <name type="scientific">Natrarchaeobius chitinivorans</name>
    <dbReference type="NCBI Taxonomy" id="1679083"/>
    <lineage>
        <taxon>Archaea</taxon>
        <taxon>Methanobacteriati</taxon>
        <taxon>Methanobacteriota</taxon>
        <taxon>Stenosarchaea group</taxon>
        <taxon>Halobacteria</taxon>
        <taxon>Halobacteriales</taxon>
        <taxon>Natrialbaceae</taxon>
        <taxon>Natrarchaeobius</taxon>
    </lineage>
</organism>
<dbReference type="AlphaFoldDB" id="A0A3N6M246"/>
<accession>A0A3N6M246</accession>
<sequence length="144" mass="15753">MGRFGTLLLKGVGVFLLGVLALAIVWTILSAVLSLVATVVSLLVTAVVVGVLVLAAIGLFSILRDRGDSETRTRSTSVGRSIGDDERQSTAADPESRLRSRYVAGELSDDEFERRLDRVLEDDETRDRSGGRYSNSRDLNRSRR</sequence>
<evidence type="ECO:0000313" key="4">
    <source>
        <dbReference type="EMBL" id="RQG94434.1"/>
    </source>
</evidence>
<dbReference type="Proteomes" id="UP000282323">
    <property type="component" value="Unassembled WGS sequence"/>
</dbReference>
<evidence type="ECO:0000256" key="1">
    <source>
        <dbReference type="SAM" id="MobiDB-lite"/>
    </source>
</evidence>
<dbReference type="EMBL" id="REGA01000009">
    <property type="protein sequence ID" value="RQG94434.1"/>
    <property type="molecule type" value="Genomic_DNA"/>
</dbReference>
<feature type="compositionally biased region" description="Basic and acidic residues" evidence="1">
    <location>
        <begin position="82"/>
        <end position="98"/>
    </location>
</feature>
<evidence type="ECO:0000256" key="2">
    <source>
        <dbReference type="SAM" id="Phobius"/>
    </source>
</evidence>
<feature type="region of interest" description="Disordered" evidence="1">
    <location>
        <begin position="68"/>
        <end position="102"/>
    </location>
</feature>
<evidence type="ECO:0000259" key="3">
    <source>
        <dbReference type="Pfam" id="PF09851"/>
    </source>
</evidence>
<feature type="transmembrane region" description="Helical" evidence="2">
    <location>
        <begin position="7"/>
        <end position="29"/>
    </location>
</feature>
<evidence type="ECO:0000313" key="5">
    <source>
        <dbReference type="Proteomes" id="UP000282323"/>
    </source>
</evidence>
<name>A0A3N6M246_NATCH</name>
<feature type="region of interest" description="Disordered" evidence="1">
    <location>
        <begin position="122"/>
        <end position="144"/>
    </location>
</feature>
<keyword evidence="2" id="KW-0812">Transmembrane</keyword>
<proteinExistence type="predicted"/>
<comment type="caution">
    <text evidence="4">The sequence shown here is derived from an EMBL/GenBank/DDBJ whole genome shotgun (WGS) entry which is preliminary data.</text>
</comment>
<dbReference type="InterPro" id="IPR018649">
    <property type="entry name" value="SHOCT"/>
</dbReference>
<dbReference type="OrthoDB" id="53394at2157"/>
<gene>
    <name evidence="4" type="ORF">EA473_12095</name>
</gene>
<dbReference type="RefSeq" id="WP_124195871.1">
    <property type="nucleotide sequence ID" value="NZ_REGA01000009.1"/>
</dbReference>
<keyword evidence="2" id="KW-0472">Membrane</keyword>
<keyword evidence="5" id="KW-1185">Reference proteome</keyword>
<feature type="domain" description="SHOCT" evidence="3">
    <location>
        <begin position="93"/>
        <end position="120"/>
    </location>
</feature>
<keyword evidence="2" id="KW-1133">Transmembrane helix</keyword>
<reference evidence="4 5" key="1">
    <citation type="submission" date="2018-10" db="EMBL/GenBank/DDBJ databases">
        <title>Natrarchaeobius chitinivorans gen. nov., sp. nov., and Natrarchaeobius haloalkaliphilus sp. nov., alkaliphilic, chitin-utilizing haloarchaea from hypersaline alkaline lakes.</title>
        <authorList>
            <person name="Sorokin D.Y."/>
            <person name="Elcheninov A.G."/>
            <person name="Kostrikina N.A."/>
            <person name="Bale N.J."/>
            <person name="Sinninghe Damste J.S."/>
            <person name="Khijniak T.V."/>
            <person name="Kublanov I.V."/>
            <person name="Toshchakov S.V."/>
        </authorList>
    </citation>
    <scope>NUCLEOTIDE SEQUENCE [LARGE SCALE GENOMIC DNA]</scope>
    <source>
        <strain evidence="4 5">AArcht4T</strain>
    </source>
</reference>
<dbReference type="Pfam" id="PF09851">
    <property type="entry name" value="SHOCT"/>
    <property type="match status" value="1"/>
</dbReference>
<protein>
    <submittedName>
        <fullName evidence="4">SHOCT domain-containing protein</fullName>
    </submittedName>
</protein>